<reference evidence="1" key="1">
    <citation type="submission" date="2023-07" db="EMBL/GenBank/DDBJ databases">
        <title>Black Yeasts Isolated from many extreme environments.</title>
        <authorList>
            <person name="Coleine C."/>
            <person name="Stajich J.E."/>
            <person name="Selbmann L."/>
        </authorList>
    </citation>
    <scope>NUCLEOTIDE SEQUENCE</scope>
    <source>
        <strain evidence="1">CCFEE 5714</strain>
    </source>
</reference>
<organism evidence="1 2">
    <name type="scientific">Vermiconidia calcicola</name>
    <dbReference type="NCBI Taxonomy" id="1690605"/>
    <lineage>
        <taxon>Eukaryota</taxon>
        <taxon>Fungi</taxon>
        <taxon>Dikarya</taxon>
        <taxon>Ascomycota</taxon>
        <taxon>Pezizomycotina</taxon>
        <taxon>Dothideomycetes</taxon>
        <taxon>Dothideomycetidae</taxon>
        <taxon>Mycosphaerellales</taxon>
        <taxon>Extremaceae</taxon>
        <taxon>Vermiconidia</taxon>
    </lineage>
</organism>
<evidence type="ECO:0000313" key="2">
    <source>
        <dbReference type="Proteomes" id="UP001281147"/>
    </source>
</evidence>
<dbReference type="Proteomes" id="UP001281147">
    <property type="component" value="Unassembled WGS sequence"/>
</dbReference>
<proteinExistence type="predicted"/>
<evidence type="ECO:0000313" key="1">
    <source>
        <dbReference type="EMBL" id="KAK3710099.1"/>
    </source>
</evidence>
<keyword evidence="2" id="KW-1185">Reference proteome</keyword>
<comment type="caution">
    <text evidence="1">The sequence shown here is derived from an EMBL/GenBank/DDBJ whole genome shotgun (WGS) entry which is preliminary data.</text>
</comment>
<sequence length="152" mass="17289">MAVAQAILSRREGTTLEDFQADYKRHGRLVTPFWLANNGLSYAQIHNIRWSSPEVAQKYSNIDISKYDAAAETSWKGERSLAAGPRYYDNVILPDEKRFLFSAAIEHLIVVDPGSVTGDRVDFIIDGKPMFGFEEWQTLFDRWETPTVSQAT</sequence>
<gene>
    <name evidence="1" type="ORF">LTR37_010530</name>
</gene>
<protein>
    <submittedName>
        <fullName evidence="1">Uncharacterized protein</fullName>
    </submittedName>
</protein>
<name>A0ACC3N4T0_9PEZI</name>
<dbReference type="EMBL" id="JAUTXU010000087">
    <property type="protein sequence ID" value="KAK3710099.1"/>
    <property type="molecule type" value="Genomic_DNA"/>
</dbReference>
<accession>A0ACC3N4T0</accession>